<dbReference type="GO" id="GO:0032259">
    <property type="term" value="P:methylation"/>
    <property type="evidence" value="ECO:0007669"/>
    <property type="project" value="UniProtKB-KW"/>
</dbReference>
<dbReference type="RefSeq" id="WP_280946714.1">
    <property type="nucleotide sequence ID" value="NZ_CP123764.1"/>
</dbReference>
<sequence>MSQLLSPMERIDAVMVSRGLVDSRSQAKRLIDAGKVSVVVAGEMEIARKAAAKVFADAEIVIEKTEEDTFVSRAALKLQAGLDLLPSEFCEGVIALDVGQSTGGFTECLLRRGAQLVVGLEVGHDQLSPSLRNNPQVVCLEGVNARYLDDVPLKEYAPHGFDIAVMDVSFISQTLILPALAPVLKQGGLLVSLVKPQFEVGKAAVGKGGIVKDASLHEQVKIKIEACAQQLGFELLHYIPSPITGGDGNHEFILVARATSCI</sequence>
<comment type="similarity">
    <text evidence="2">Belongs to the TlyA family.</text>
</comment>
<dbReference type="SUPFAM" id="SSF53335">
    <property type="entry name" value="S-adenosyl-L-methionine-dependent methyltransferases"/>
    <property type="match status" value="1"/>
</dbReference>
<dbReference type="InterPro" id="IPR002942">
    <property type="entry name" value="S4_RNA-bd"/>
</dbReference>
<dbReference type="CDD" id="cd02440">
    <property type="entry name" value="AdoMet_MTases"/>
    <property type="match status" value="1"/>
</dbReference>
<reference evidence="6" key="1">
    <citation type="submission" date="2023-07" db="EMBL/GenBank/DDBJ databases">
        <title>Genome content predicts the carbon catabolic preferences of heterotrophic bacteria.</title>
        <authorList>
            <person name="Gralka M."/>
        </authorList>
    </citation>
    <scope>NUCLEOTIDE SEQUENCE</scope>
    <source>
        <strain evidence="6">I3M17_2</strain>
    </source>
</reference>
<evidence type="ECO:0000256" key="3">
    <source>
        <dbReference type="PROSITE-ProRule" id="PRU00182"/>
    </source>
</evidence>
<dbReference type="InterPro" id="IPR029063">
    <property type="entry name" value="SAM-dependent_MTases_sf"/>
</dbReference>
<dbReference type="InterPro" id="IPR002877">
    <property type="entry name" value="RNA_MeTrfase_FtsJ_dom"/>
</dbReference>
<dbReference type="InterPro" id="IPR036986">
    <property type="entry name" value="S4_RNA-bd_sf"/>
</dbReference>
<evidence type="ECO:0000259" key="5">
    <source>
        <dbReference type="Pfam" id="PF01728"/>
    </source>
</evidence>
<evidence type="ECO:0000313" key="6">
    <source>
        <dbReference type="EMBL" id="MDO6422577.1"/>
    </source>
</evidence>
<keyword evidence="1 3" id="KW-0694">RNA-binding</keyword>
<dbReference type="GO" id="GO:0003723">
    <property type="term" value="F:RNA binding"/>
    <property type="evidence" value="ECO:0007669"/>
    <property type="project" value="UniProtKB-KW"/>
</dbReference>
<dbReference type="Proteomes" id="UP001169760">
    <property type="component" value="Unassembled WGS sequence"/>
</dbReference>
<comment type="caution">
    <text evidence="6">The sequence shown here is derived from an EMBL/GenBank/DDBJ whole genome shotgun (WGS) entry which is preliminary data.</text>
</comment>
<dbReference type="Pfam" id="PF01728">
    <property type="entry name" value="FtsJ"/>
    <property type="match status" value="1"/>
</dbReference>
<evidence type="ECO:0000256" key="1">
    <source>
        <dbReference type="ARBA" id="ARBA00022884"/>
    </source>
</evidence>
<dbReference type="Pfam" id="PF01479">
    <property type="entry name" value="S4"/>
    <property type="match status" value="1"/>
</dbReference>
<dbReference type="CDD" id="cd00165">
    <property type="entry name" value="S4"/>
    <property type="match status" value="1"/>
</dbReference>
<evidence type="ECO:0000256" key="2">
    <source>
        <dbReference type="ARBA" id="ARBA00029460"/>
    </source>
</evidence>
<dbReference type="Gene3D" id="3.10.290.10">
    <property type="entry name" value="RNA-binding S4 domain"/>
    <property type="match status" value="1"/>
</dbReference>
<dbReference type="PANTHER" id="PTHR32319:SF0">
    <property type="entry name" value="BACTERIAL HEMOLYSIN-LIKE PROTEIN"/>
    <property type="match status" value="1"/>
</dbReference>
<gene>
    <name evidence="6" type="ORF">Q4521_08840</name>
</gene>
<evidence type="ECO:0000313" key="7">
    <source>
        <dbReference type="Proteomes" id="UP001169760"/>
    </source>
</evidence>
<dbReference type="PIRSF" id="PIRSF005578">
    <property type="entry name" value="TlyA"/>
    <property type="match status" value="1"/>
</dbReference>
<dbReference type="InterPro" id="IPR047048">
    <property type="entry name" value="TlyA"/>
</dbReference>
<dbReference type="PANTHER" id="PTHR32319">
    <property type="entry name" value="BACTERIAL HEMOLYSIN-LIKE PROTEIN"/>
    <property type="match status" value="1"/>
</dbReference>
<evidence type="ECO:0000259" key="4">
    <source>
        <dbReference type="Pfam" id="PF01479"/>
    </source>
</evidence>
<dbReference type="AlphaFoldDB" id="A0AAW7X7W8"/>
<accession>A0AAW7X7W8</accession>
<keyword evidence="6" id="KW-0808">Transferase</keyword>
<keyword evidence="6" id="KW-0489">Methyltransferase</keyword>
<dbReference type="Gene3D" id="3.40.50.150">
    <property type="entry name" value="Vaccinia Virus protein VP39"/>
    <property type="match status" value="1"/>
</dbReference>
<dbReference type="PROSITE" id="PS50889">
    <property type="entry name" value="S4"/>
    <property type="match status" value="1"/>
</dbReference>
<dbReference type="EMBL" id="JAUOPB010000006">
    <property type="protein sequence ID" value="MDO6422577.1"/>
    <property type="molecule type" value="Genomic_DNA"/>
</dbReference>
<proteinExistence type="inferred from homology"/>
<protein>
    <submittedName>
        <fullName evidence="6">TlyA family RNA methyltransferase</fullName>
    </submittedName>
</protein>
<dbReference type="GO" id="GO:0008168">
    <property type="term" value="F:methyltransferase activity"/>
    <property type="evidence" value="ECO:0007669"/>
    <property type="project" value="UniProtKB-KW"/>
</dbReference>
<name>A0AAW7X7W8_9GAMM</name>
<dbReference type="InterPro" id="IPR004538">
    <property type="entry name" value="Hemolysin_A/TlyA"/>
</dbReference>
<organism evidence="6 7">
    <name type="scientific">Saccharophagus degradans</name>
    <dbReference type="NCBI Taxonomy" id="86304"/>
    <lineage>
        <taxon>Bacteria</taxon>
        <taxon>Pseudomonadati</taxon>
        <taxon>Pseudomonadota</taxon>
        <taxon>Gammaproteobacteria</taxon>
        <taxon>Cellvibrionales</taxon>
        <taxon>Cellvibrionaceae</taxon>
        <taxon>Saccharophagus</taxon>
    </lineage>
</organism>
<feature type="domain" description="RNA-binding S4" evidence="4">
    <location>
        <begin position="9"/>
        <end position="38"/>
    </location>
</feature>
<feature type="domain" description="Ribosomal RNA methyltransferase FtsJ" evidence="5">
    <location>
        <begin position="70"/>
        <end position="256"/>
    </location>
</feature>
<dbReference type="SUPFAM" id="SSF55174">
    <property type="entry name" value="Alpha-L RNA-binding motif"/>
    <property type="match status" value="1"/>
</dbReference>